<evidence type="ECO:0000313" key="12">
    <source>
        <dbReference type="EMBL" id="EFA80241.1"/>
    </source>
</evidence>
<evidence type="ECO:0000256" key="5">
    <source>
        <dbReference type="ARBA" id="ARBA00022723"/>
    </source>
</evidence>
<dbReference type="GO" id="GO:0061665">
    <property type="term" value="F:SUMO ligase activity"/>
    <property type="evidence" value="ECO:0007669"/>
    <property type="project" value="TreeGrafter"/>
</dbReference>
<keyword evidence="5" id="KW-0479">Metal-binding</keyword>
<keyword evidence="6 10" id="KW-0863">Zinc-finger</keyword>
<dbReference type="AlphaFoldDB" id="D3BEB0"/>
<dbReference type="Pfam" id="PF11789">
    <property type="entry name" value="zf-Nse"/>
    <property type="match status" value="1"/>
</dbReference>
<dbReference type="PANTHER" id="PTHR21330:SF1">
    <property type="entry name" value="E3 SUMO-PROTEIN LIGASE NSE2"/>
    <property type="match status" value="1"/>
</dbReference>
<organism evidence="12 13">
    <name type="scientific">Heterostelium pallidum (strain ATCC 26659 / Pp 5 / PN500)</name>
    <name type="common">Cellular slime mold</name>
    <name type="synonym">Polysphondylium pallidum</name>
    <dbReference type="NCBI Taxonomy" id="670386"/>
    <lineage>
        <taxon>Eukaryota</taxon>
        <taxon>Amoebozoa</taxon>
        <taxon>Evosea</taxon>
        <taxon>Eumycetozoa</taxon>
        <taxon>Dictyostelia</taxon>
        <taxon>Acytosteliales</taxon>
        <taxon>Acytosteliaceae</taxon>
        <taxon>Heterostelium</taxon>
    </lineage>
</organism>
<dbReference type="OMA" id="IERTHAQ"/>
<comment type="pathway">
    <text evidence="2">Protein modification; protein sumoylation.</text>
</comment>
<evidence type="ECO:0000256" key="10">
    <source>
        <dbReference type="PROSITE-ProRule" id="PRU00452"/>
    </source>
</evidence>
<evidence type="ECO:0000256" key="3">
    <source>
        <dbReference type="ARBA" id="ARBA00008212"/>
    </source>
</evidence>
<dbReference type="RefSeq" id="XP_020432361.1">
    <property type="nucleotide sequence ID" value="XM_020577913.1"/>
</dbReference>
<feature type="domain" description="SP-RING-type" evidence="11">
    <location>
        <begin position="161"/>
        <end position="246"/>
    </location>
</feature>
<dbReference type="SUPFAM" id="SSF57850">
    <property type="entry name" value="RING/U-box"/>
    <property type="match status" value="1"/>
</dbReference>
<evidence type="ECO:0000256" key="8">
    <source>
        <dbReference type="ARBA" id="ARBA00022833"/>
    </source>
</evidence>
<evidence type="ECO:0000256" key="6">
    <source>
        <dbReference type="ARBA" id="ARBA00022771"/>
    </source>
</evidence>
<dbReference type="GO" id="GO:0005634">
    <property type="term" value="C:nucleus"/>
    <property type="evidence" value="ECO:0007669"/>
    <property type="project" value="UniProtKB-SubCell"/>
</dbReference>
<reference evidence="12 13" key="1">
    <citation type="journal article" date="2011" name="Genome Res.">
        <title>Phylogeny-wide analysis of social amoeba genomes highlights ancient origins for complex intercellular communication.</title>
        <authorList>
            <person name="Heidel A.J."/>
            <person name="Lawal H.M."/>
            <person name="Felder M."/>
            <person name="Schilde C."/>
            <person name="Helps N.R."/>
            <person name="Tunggal B."/>
            <person name="Rivero F."/>
            <person name="John U."/>
            <person name="Schleicher M."/>
            <person name="Eichinger L."/>
            <person name="Platzer M."/>
            <person name="Noegel A.A."/>
            <person name="Schaap P."/>
            <person name="Gloeckner G."/>
        </authorList>
    </citation>
    <scope>NUCLEOTIDE SEQUENCE [LARGE SCALE GENOMIC DNA]</scope>
    <source>
        <strain evidence="13">ATCC 26659 / Pp 5 / PN500</strain>
    </source>
</reference>
<evidence type="ECO:0000256" key="2">
    <source>
        <dbReference type="ARBA" id="ARBA00004718"/>
    </source>
</evidence>
<dbReference type="PROSITE" id="PS51044">
    <property type="entry name" value="ZF_SP_RING"/>
    <property type="match status" value="1"/>
</dbReference>
<evidence type="ECO:0000256" key="4">
    <source>
        <dbReference type="ARBA" id="ARBA00022679"/>
    </source>
</evidence>
<dbReference type="GO" id="GO:0016925">
    <property type="term" value="P:protein sumoylation"/>
    <property type="evidence" value="ECO:0007669"/>
    <property type="project" value="UniProtKB-UniPathway"/>
</dbReference>
<keyword evidence="7" id="KW-0833">Ubl conjugation pathway</keyword>
<dbReference type="STRING" id="670386.D3BEB0"/>
<name>D3BEB0_HETP5</name>
<comment type="subcellular location">
    <subcellularLocation>
        <location evidence="1">Nucleus</location>
    </subcellularLocation>
</comment>
<dbReference type="EMBL" id="ADBJ01000031">
    <property type="protein sequence ID" value="EFA80241.1"/>
    <property type="molecule type" value="Genomic_DNA"/>
</dbReference>
<evidence type="ECO:0000256" key="7">
    <source>
        <dbReference type="ARBA" id="ARBA00022786"/>
    </source>
</evidence>
<keyword evidence="9" id="KW-0539">Nucleus</keyword>
<sequence length="258" mass="29827">MESLPRIEDIESIDKTYASLQRLLTSHKHNITQSALSLESEDEQLCINSLILTTIYNPQAAQLDQDFLKCLYEEQFIAKHKQDIATLKQYIERTHAQLRQNQHQPTSQPPAIRDPEEFIKHGTMLRNIDTGLEALKQNKEFKEYKQKIWNINHTEPFDDGGNEDIFIASQTISIICPITKKNFENPVKSRTCGHTFSKEAIQSMFRRSTSISCPVVGCSHQITQNGLERDIVMEETVKRELRKKSREVQKDPDDITEL</sequence>
<dbReference type="GO" id="GO:0030915">
    <property type="term" value="C:Smc5-Smc6 complex"/>
    <property type="evidence" value="ECO:0007669"/>
    <property type="project" value="InterPro"/>
</dbReference>
<keyword evidence="13" id="KW-1185">Reference proteome</keyword>
<comment type="similarity">
    <text evidence="3">Belongs to the NSE2 family.</text>
</comment>
<dbReference type="PANTHER" id="PTHR21330">
    <property type="entry name" value="E3 SUMO-PROTEIN LIGASE NSE2"/>
    <property type="match status" value="1"/>
</dbReference>
<proteinExistence type="inferred from homology"/>
<accession>D3BEB0</accession>
<dbReference type="UniPathway" id="UPA00886"/>
<gene>
    <name evidence="12" type="ORF">PPL_07066</name>
</gene>
<evidence type="ECO:0000256" key="1">
    <source>
        <dbReference type="ARBA" id="ARBA00004123"/>
    </source>
</evidence>
<evidence type="ECO:0000256" key="9">
    <source>
        <dbReference type="ARBA" id="ARBA00023242"/>
    </source>
</evidence>
<dbReference type="InterPro" id="IPR013083">
    <property type="entry name" value="Znf_RING/FYVE/PHD"/>
</dbReference>
<evidence type="ECO:0000259" key="11">
    <source>
        <dbReference type="PROSITE" id="PS51044"/>
    </source>
</evidence>
<keyword evidence="4" id="KW-0808">Transferase</keyword>
<dbReference type="GeneID" id="31362547"/>
<keyword evidence="8" id="KW-0862">Zinc</keyword>
<dbReference type="CDD" id="cd16651">
    <property type="entry name" value="SPL-RING_NSE2"/>
    <property type="match status" value="1"/>
</dbReference>
<protein>
    <recommendedName>
        <fullName evidence="11">SP-RING-type domain-containing protein</fullName>
    </recommendedName>
</protein>
<dbReference type="FunCoup" id="D3BEB0">
    <property type="interactions" value="5"/>
</dbReference>
<comment type="caution">
    <text evidence="12">The sequence shown here is derived from an EMBL/GenBank/DDBJ whole genome shotgun (WGS) entry which is preliminary data.</text>
</comment>
<dbReference type="Gene3D" id="3.30.40.10">
    <property type="entry name" value="Zinc/RING finger domain, C3HC4 (zinc finger)"/>
    <property type="match status" value="1"/>
</dbReference>
<dbReference type="Proteomes" id="UP000001396">
    <property type="component" value="Unassembled WGS sequence"/>
</dbReference>
<dbReference type="InParanoid" id="D3BEB0"/>
<evidence type="ECO:0000313" key="13">
    <source>
        <dbReference type="Proteomes" id="UP000001396"/>
    </source>
</evidence>
<dbReference type="InterPro" id="IPR026846">
    <property type="entry name" value="Nse2(Mms21)"/>
</dbReference>
<dbReference type="GO" id="GO:0008270">
    <property type="term" value="F:zinc ion binding"/>
    <property type="evidence" value="ECO:0007669"/>
    <property type="project" value="UniProtKB-KW"/>
</dbReference>
<dbReference type="GO" id="GO:0000724">
    <property type="term" value="P:double-strand break repair via homologous recombination"/>
    <property type="evidence" value="ECO:0007669"/>
    <property type="project" value="InterPro"/>
</dbReference>
<dbReference type="InterPro" id="IPR004181">
    <property type="entry name" value="Znf_MIZ"/>
</dbReference>